<name>A0A4Z2EI42_9TELE</name>
<evidence type="ECO:0000313" key="5">
    <source>
        <dbReference type="Proteomes" id="UP000314294"/>
    </source>
</evidence>
<dbReference type="Proteomes" id="UP000314294">
    <property type="component" value="Unassembled WGS sequence"/>
</dbReference>
<dbReference type="GO" id="GO:0050839">
    <property type="term" value="F:cell adhesion molecule binding"/>
    <property type="evidence" value="ECO:0007669"/>
    <property type="project" value="TreeGrafter"/>
</dbReference>
<dbReference type="EMBL" id="SRLO01006928">
    <property type="protein sequence ID" value="TNN28408.1"/>
    <property type="molecule type" value="Genomic_DNA"/>
</dbReference>
<evidence type="ECO:0000256" key="1">
    <source>
        <dbReference type="ARBA" id="ARBA00022536"/>
    </source>
</evidence>
<dbReference type="GO" id="GO:0043005">
    <property type="term" value="C:neuron projection"/>
    <property type="evidence" value="ECO:0007669"/>
    <property type="project" value="TreeGrafter"/>
</dbReference>
<keyword evidence="2" id="KW-0677">Repeat</keyword>
<dbReference type="GO" id="GO:0046982">
    <property type="term" value="F:protein heterodimerization activity"/>
    <property type="evidence" value="ECO:0007669"/>
    <property type="project" value="TreeGrafter"/>
</dbReference>
<dbReference type="PANTHER" id="PTHR11219">
    <property type="entry name" value="TENEURIN AND N-ACETYLGLUCOSAMINE-1-PHOSPHODIESTER ALPHA-N-ACETYLGLUCOSAMINIDASE"/>
    <property type="match status" value="1"/>
</dbReference>
<sequence>MLIVEKPIDTRVNPDFHNRFPSCPPPDGLMDCVDPDCCEQLSCGSDPLCHGSADPLALLQQGPPPGAAANAAAASAPPTSTHAHSFYRRIRFLLGKAATHSLPGDVPFDTRCVCRRALSVCPCMPNTFSWRLF</sequence>
<keyword evidence="1" id="KW-0245">EGF-like domain</keyword>
<dbReference type="PANTHER" id="PTHR11219:SF7">
    <property type="entry name" value="TENEURIN-1"/>
    <property type="match status" value="1"/>
</dbReference>
<dbReference type="GO" id="GO:0007157">
    <property type="term" value="P:heterophilic cell-cell adhesion via plasma membrane cell adhesion molecules"/>
    <property type="evidence" value="ECO:0007669"/>
    <property type="project" value="TreeGrafter"/>
</dbReference>
<evidence type="ECO:0000256" key="2">
    <source>
        <dbReference type="ARBA" id="ARBA00022737"/>
    </source>
</evidence>
<dbReference type="GO" id="GO:0042803">
    <property type="term" value="F:protein homodimerization activity"/>
    <property type="evidence" value="ECO:0007669"/>
    <property type="project" value="TreeGrafter"/>
</dbReference>
<comment type="caution">
    <text evidence="4">The sequence shown here is derived from an EMBL/GenBank/DDBJ whole genome shotgun (WGS) entry which is preliminary data.</text>
</comment>
<gene>
    <name evidence="4" type="primary">TENM1_8</name>
    <name evidence="4" type="ORF">EYF80_061444</name>
</gene>
<dbReference type="AlphaFoldDB" id="A0A4Z2EI42"/>
<protein>
    <submittedName>
        <fullName evidence="4">Teneurin-1</fullName>
    </submittedName>
</protein>
<proteinExistence type="predicted"/>
<evidence type="ECO:0000313" key="4">
    <source>
        <dbReference type="EMBL" id="TNN28408.1"/>
    </source>
</evidence>
<reference evidence="4 5" key="1">
    <citation type="submission" date="2019-03" db="EMBL/GenBank/DDBJ databases">
        <title>First draft genome of Liparis tanakae, snailfish: a comprehensive survey of snailfish specific genes.</title>
        <authorList>
            <person name="Kim W."/>
            <person name="Song I."/>
            <person name="Jeong J.-H."/>
            <person name="Kim D."/>
            <person name="Kim S."/>
            <person name="Ryu S."/>
            <person name="Song J.Y."/>
            <person name="Lee S.K."/>
        </authorList>
    </citation>
    <scope>NUCLEOTIDE SEQUENCE [LARGE SCALE GENOMIC DNA]</scope>
    <source>
        <tissue evidence="4">Muscle</tissue>
    </source>
</reference>
<dbReference type="InterPro" id="IPR051216">
    <property type="entry name" value="Teneurin"/>
</dbReference>
<dbReference type="GO" id="GO:0048666">
    <property type="term" value="P:neuron development"/>
    <property type="evidence" value="ECO:0007669"/>
    <property type="project" value="TreeGrafter"/>
</dbReference>
<accession>A0A4Z2EI42</accession>
<keyword evidence="3" id="KW-1015">Disulfide bond</keyword>
<organism evidence="4 5">
    <name type="scientific">Liparis tanakae</name>
    <name type="common">Tanaka's snailfish</name>
    <dbReference type="NCBI Taxonomy" id="230148"/>
    <lineage>
        <taxon>Eukaryota</taxon>
        <taxon>Metazoa</taxon>
        <taxon>Chordata</taxon>
        <taxon>Craniata</taxon>
        <taxon>Vertebrata</taxon>
        <taxon>Euteleostomi</taxon>
        <taxon>Actinopterygii</taxon>
        <taxon>Neopterygii</taxon>
        <taxon>Teleostei</taxon>
        <taxon>Neoteleostei</taxon>
        <taxon>Acanthomorphata</taxon>
        <taxon>Eupercaria</taxon>
        <taxon>Perciformes</taxon>
        <taxon>Cottioidei</taxon>
        <taxon>Cottales</taxon>
        <taxon>Liparidae</taxon>
        <taxon>Liparis</taxon>
    </lineage>
</organism>
<keyword evidence="5" id="KW-1185">Reference proteome</keyword>
<evidence type="ECO:0000256" key="3">
    <source>
        <dbReference type="ARBA" id="ARBA00023157"/>
    </source>
</evidence>